<organism evidence="1 2">
    <name type="scientific">Candidatus Colwellbacteria bacterium RBG_13_48_8</name>
    <dbReference type="NCBI Taxonomy" id="1797685"/>
    <lineage>
        <taxon>Bacteria</taxon>
        <taxon>Candidatus Colwelliibacteriota</taxon>
    </lineage>
</organism>
<dbReference type="EMBL" id="MHIT01000027">
    <property type="protein sequence ID" value="OGY56396.1"/>
    <property type="molecule type" value="Genomic_DNA"/>
</dbReference>
<evidence type="ECO:0000313" key="2">
    <source>
        <dbReference type="Proteomes" id="UP000177062"/>
    </source>
</evidence>
<reference evidence="1 2" key="1">
    <citation type="journal article" date="2016" name="Nat. Commun.">
        <title>Thousands of microbial genomes shed light on interconnected biogeochemical processes in an aquifer system.</title>
        <authorList>
            <person name="Anantharaman K."/>
            <person name="Brown C.T."/>
            <person name="Hug L.A."/>
            <person name="Sharon I."/>
            <person name="Castelle C.J."/>
            <person name="Probst A.J."/>
            <person name="Thomas B.C."/>
            <person name="Singh A."/>
            <person name="Wilkins M.J."/>
            <person name="Karaoz U."/>
            <person name="Brodie E.L."/>
            <person name="Williams K.H."/>
            <person name="Hubbard S.S."/>
            <person name="Banfield J.F."/>
        </authorList>
    </citation>
    <scope>NUCLEOTIDE SEQUENCE [LARGE SCALE GENOMIC DNA]</scope>
</reference>
<protein>
    <submittedName>
        <fullName evidence="1">Uncharacterized protein</fullName>
    </submittedName>
</protein>
<gene>
    <name evidence="1" type="ORF">A2Y84_01805</name>
</gene>
<accession>A0A1G1YX85</accession>
<dbReference type="Proteomes" id="UP000177062">
    <property type="component" value="Unassembled WGS sequence"/>
</dbReference>
<dbReference type="AlphaFoldDB" id="A0A1G1YX85"/>
<proteinExistence type="predicted"/>
<evidence type="ECO:0000313" key="1">
    <source>
        <dbReference type="EMBL" id="OGY56396.1"/>
    </source>
</evidence>
<name>A0A1G1YX85_9BACT</name>
<comment type="caution">
    <text evidence="1">The sequence shown here is derived from an EMBL/GenBank/DDBJ whole genome shotgun (WGS) entry which is preliminary data.</text>
</comment>
<sequence length="158" mass="17012">MKVSKKTIVIVGLAILCVVGAVIALVSWSNKKQGIPARSLIQAVVQETALSERGAIAKQNLTSGFNGKVGTLLATQDMGIGYIPPPDESVMVFITGVDVERIERDAISWLMSRGFSESDLCYLPVVFSVVNPEAQTDKTYKLSANHVPEFCSKILGVE</sequence>